<dbReference type="Proteomes" id="UP000265520">
    <property type="component" value="Unassembled WGS sequence"/>
</dbReference>
<name>A0A392TSJ0_9FABA</name>
<keyword evidence="2" id="KW-1185">Reference proteome</keyword>
<protein>
    <submittedName>
        <fullName evidence="1">Uncharacterized protein</fullName>
    </submittedName>
</protein>
<reference evidence="1 2" key="1">
    <citation type="journal article" date="2018" name="Front. Plant Sci.">
        <title>Red Clover (Trifolium pratense) and Zigzag Clover (T. medium) - A Picture of Genomic Similarities and Differences.</title>
        <authorList>
            <person name="Dluhosova J."/>
            <person name="Istvanek J."/>
            <person name="Nedelnik J."/>
            <person name="Repkova J."/>
        </authorList>
    </citation>
    <scope>NUCLEOTIDE SEQUENCE [LARGE SCALE GENOMIC DNA]</scope>
    <source>
        <strain evidence="2">cv. 10/8</strain>
        <tissue evidence="1">Leaf</tissue>
    </source>
</reference>
<sequence>MLSVNVSPKVKGKEIAEEPHPLVLILQEQLEAQKVEQEKI</sequence>
<dbReference type="AlphaFoldDB" id="A0A392TSJ0"/>
<comment type="caution">
    <text evidence="1">The sequence shown here is derived from an EMBL/GenBank/DDBJ whole genome shotgun (WGS) entry which is preliminary data.</text>
</comment>
<evidence type="ECO:0000313" key="1">
    <source>
        <dbReference type="EMBL" id="MCI63654.1"/>
    </source>
</evidence>
<organism evidence="1 2">
    <name type="scientific">Trifolium medium</name>
    <dbReference type="NCBI Taxonomy" id="97028"/>
    <lineage>
        <taxon>Eukaryota</taxon>
        <taxon>Viridiplantae</taxon>
        <taxon>Streptophyta</taxon>
        <taxon>Embryophyta</taxon>
        <taxon>Tracheophyta</taxon>
        <taxon>Spermatophyta</taxon>
        <taxon>Magnoliopsida</taxon>
        <taxon>eudicotyledons</taxon>
        <taxon>Gunneridae</taxon>
        <taxon>Pentapetalae</taxon>
        <taxon>rosids</taxon>
        <taxon>fabids</taxon>
        <taxon>Fabales</taxon>
        <taxon>Fabaceae</taxon>
        <taxon>Papilionoideae</taxon>
        <taxon>50 kb inversion clade</taxon>
        <taxon>NPAAA clade</taxon>
        <taxon>Hologalegina</taxon>
        <taxon>IRL clade</taxon>
        <taxon>Trifolieae</taxon>
        <taxon>Trifolium</taxon>
    </lineage>
</organism>
<feature type="non-terminal residue" evidence="1">
    <location>
        <position position="40"/>
    </location>
</feature>
<proteinExistence type="predicted"/>
<evidence type="ECO:0000313" key="2">
    <source>
        <dbReference type="Proteomes" id="UP000265520"/>
    </source>
</evidence>
<dbReference type="EMBL" id="LXQA010641163">
    <property type="protein sequence ID" value="MCI63654.1"/>
    <property type="molecule type" value="Genomic_DNA"/>
</dbReference>
<accession>A0A392TSJ0</accession>